<name>A0ABW1VER6_9MICO</name>
<keyword evidence="3" id="KW-1185">Reference proteome</keyword>
<evidence type="ECO:0000313" key="2">
    <source>
        <dbReference type="EMBL" id="MFC6355605.1"/>
    </source>
</evidence>
<dbReference type="EMBL" id="JBHSTP010000001">
    <property type="protein sequence ID" value="MFC6355605.1"/>
    <property type="molecule type" value="Genomic_DNA"/>
</dbReference>
<evidence type="ECO:0008006" key="4">
    <source>
        <dbReference type="Google" id="ProtNLM"/>
    </source>
</evidence>
<protein>
    <recommendedName>
        <fullName evidence="4">Recombinase A</fullName>
    </recommendedName>
</protein>
<dbReference type="RefSeq" id="WP_386728653.1">
    <property type="nucleotide sequence ID" value="NZ_JBHSTP010000001.1"/>
</dbReference>
<dbReference type="Proteomes" id="UP001596306">
    <property type="component" value="Unassembled WGS sequence"/>
</dbReference>
<organism evidence="2 3">
    <name type="scientific">Luethyella okanaganae</name>
    <dbReference type="NCBI Taxonomy" id="69372"/>
    <lineage>
        <taxon>Bacteria</taxon>
        <taxon>Bacillati</taxon>
        <taxon>Actinomycetota</taxon>
        <taxon>Actinomycetes</taxon>
        <taxon>Micrococcales</taxon>
        <taxon>Microbacteriaceae</taxon>
        <taxon>Luethyella</taxon>
    </lineage>
</organism>
<evidence type="ECO:0000313" key="3">
    <source>
        <dbReference type="Proteomes" id="UP001596306"/>
    </source>
</evidence>
<sequence length="259" mass="26688">MSMHVVALSPGGDSTEPSSRAVATTAPASARRRASASPDVRELQARIRGMQTSRLDARALPTLPAIAGVLPGGALRQGCSYSIDGSVTLAMAMLVAPSSNGAWCGVVGVPDFGAEAAARFGIDLERLALVPHPGEQWLAATAALVDVLTVVVVRPPRRASDAEAARLGARLRQRGAALVVLGDWPQSEAKLSVSESEWTGLGSGHGYLTGREVTVTATGRLGLDRPRSARLWLPDTTQGFRASNGDALASHAQAGAATA</sequence>
<comment type="caution">
    <text evidence="2">The sequence shown here is derived from an EMBL/GenBank/DDBJ whole genome shotgun (WGS) entry which is preliminary data.</text>
</comment>
<proteinExistence type="predicted"/>
<feature type="compositionally biased region" description="Low complexity" evidence="1">
    <location>
        <begin position="18"/>
        <end position="29"/>
    </location>
</feature>
<feature type="region of interest" description="Disordered" evidence="1">
    <location>
        <begin position="1"/>
        <end position="39"/>
    </location>
</feature>
<accession>A0ABW1VER6</accession>
<evidence type="ECO:0000256" key="1">
    <source>
        <dbReference type="SAM" id="MobiDB-lite"/>
    </source>
</evidence>
<reference evidence="3" key="1">
    <citation type="journal article" date="2019" name="Int. J. Syst. Evol. Microbiol.">
        <title>The Global Catalogue of Microorganisms (GCM) 10K type strain sequencing project: providing services to taxonomists for standard genome sequencing and annotation.</title>
        <authorList>
            <consortium name="The Broad Institute Genomics Platform"/>
            <consortium name="The Broad Institute Genome Sequencing Center for Infectious Disease"/>
            <person name="Wu L."/>
            <person name="Ma J."/>
        </authorList>
    </citation>
    <scope>NUCLEOTIDE SEQUENCE [LARGE SCALE GENOMIC DNA]</scope>
    <source>
        <strain evidence="3">CCUG 43304</strain>
    </source>
</reference>
<gene>
    <name evidence="2" type="ORF">ACFQB0_05735</name>
</gene>